<feature type="domain" description="Sugar fermentation stimulation protein C-terminal" evidence="1">
    <location>
        <begin position="84"/>
        <end position="221"/>
    </location>
</feature>
<proteinExistence type="inferred from homology"/>
<dbReference type="EMBL" id="UOFZ01000175">
    <property type="protein sequence ID" value="VAX14469.1"/>
    <property type="molecule type" value="Genomic_DNA"/>
</dbReference>
<name>A0A3B1B887_9ZZZZ</name>
<dbReference type="AlphaFoldDB" id="A0A3B1B887"/>
<organism evidence="3">
    <name type="scientific">hydrothermal vent metagenome</name>
    <dbReference type="NCBI Taxonomy" id="652676"/>
    <lineage>
        <taxon>unclassified sequences</taxon>
        <taxon>metagenomes</taxon>
        <taxon>ecological metagenomes</taxon>
    </lineage>
</organism>
<dbReference type="GO" id="GO:0003677">
    <property type="term" value="F:DNA binding"/>
    <property type="evidence" value="ECO:0007669"/>
    <property type="project" value="InterPro"/>
</dbReference>
<evidence type="ECO:0000313" key="3">
    <source>
        <dbReference type="EMBL" id="VAX14469.1"/>
    </source>
</evidence>
<dbReference type="PANTHER" id="PTHR30545:SF2">
    <property type="entry name" value="SUGAR FERMENTATION STIMULATION PROTEIN A"/>
    <property type="match status" value="1"/>
</dbReference>
<dbReference type="Gene3D" id="3.40.1350.60">
    <property type="match status" value="1"/>
</dbReference>
<dbReference type="PANTHER" id="PTHR30545">
    <property type="entry name" value="SUGAR FERMENTATION STIMULATION PROTEIN A"/>
    <property type="match status" value="1"/>
</dbReference>
<feature type="domain" description="SfsA N-terminal OB" evidence="2">
    <location>
        <begin position="13"/>
        <end position="79"/>
    </location>
</feature>
<dbReference type="InterPro" id="IPR041465">
    <property type="entry name" value="SfsA_N"/>
</dbReference>
<dbReference type="Pfam" id="PF17746">
    <property type="entry name" value="SfsA_N"/>
    <property type="match status" value="1"/>
</dbReference>
<protein>
    <submittedName>
        <fullName evidence="3">Sugar fermentation stimulation protein SfsA</fullName>
    </submittedName>
</protein>
<accession>A0A3B1B887</accession>
<dbReference type="NCBIfam" id="TIGR00230">
    <property type="entry name" value="sfsA"/>
    <property type="match status" value="1"/>
</dbReference>
<dbReference type="InterPro" id="IPR040452">
    <property type="entry name" value="SfsA_C"/>
</dbReference>
<dbReference type="HAMAP" id="MF_00095">
    <property type="entry name" value="SfsA"/>
    <property type="match status" value="1"/>
</dbReference>
<evidence type="ECO:0000259" key="2">
    <source>
        <dbReference type="Pfam" id="PF17746"/>
    </source>
</evidence>
<gene>
    <name evidence="3" type="ORF">MNBD_GAMMA24-2308</name>
</gene>
<dbReference type="Gene3D" id="2.40.50.580">
    <property type="match status" value="1"/>
</dbReference>
<dbReference type="CDD" id="cd22359">
    <property type="entry name" value="SfsA-like_bacterial"/>
    <property type="match status" value="1"/>
</dbReference>
<dbReference type="Pfam" id="PF03749">
    <property type="entry name" value="SfsA"/>
    <property type="match status" value="1"/>
</dbReference>
<evidence type="ECO:0000259" key="1">
    <source>
        <dbReference type="Pfam" id="PF03749"/>
    </source>
</evidence>
<sequence length="236" mass="26229">MHYFPELIPAILIRRYKRFLADVRLETGEEITVHTPNTGRMLGLTGAGSPIWLKDSQNPKRKYRYSWVIATTDTGVAVGVDTLLANRLVVEGIQTGSIAELQGYVGLETEVRYGNENSRIDILLQNGDEACYVEVKNVTAMLEPGTAVFPDAVSERGRKHLRELMLMKQQGARAVMFFCVMREDAQSFCPADEIDPGYGLSLRQAAAAGVEILAYRARVSAVEMLLHTRLPVELSL</sequence>
<reference evidence="3" key="1">
    <citation type="submission" date="2018-06" db="EMBL/GenBank/DDBJ databases">
        <authorList>
            <person name="Zhirakovskaya E."/>
        </authorList>
    </citation>
    <scope>NUCLEOTIDE SEQUENCE</scope>
</reference>
<dbReference type="InterPro" id="IPR005224">
    <property type="entry name" value="SfsA"/>
</dbReference>